<dbReference type="GO" id="GO:0016740">
    <property type="term" value="F:transferase activity"/>
    <property type="evidence" value="ECO:0007669"/>
    <property type="project" value="UniProtKB-KW"/>
</dbReference>
<evidence type="ECO:0000313" key="2">
    <source>
        <dbReference type="EMBL" id="RGQ48167.1"/>
    </source>
</evidence>
<sequence length="234" mass="26960">MDKLYIIIPAYNEEANIEMVAREWHEVVAGISQDSRLVIINDGSKDQTYEKLCALQEELPQLLPVTKENGGHGATVLYGYFYALEYGADYIFQTDSDGQTLASEFQGFWEQRDEKKILIGYRNHREDGISRIFVTKVLKIVLFFIFGIRVTDANTPYRLMPKELLQKYIVKVPENFNLSNVMLTVLFLRGKENVQFIPITFRPRQGGVNSINLKKITKIGIQAVKDFRTIKKNL</sequence>
<evidence type="ECO:0000259" key="1">
    <source>
        <dbReference type="Pfam" id="PF00535"/>
    </source>
</evidence>
<dbReference type="PANTHER" id="PTHR48090">
    <property type="entry name" value="UNDECAPRENYL-PHOSPHATE 4-DEOXY-4-FORMAMIDO-L-ARABINOSE TRANSFERASE-RELATED"/>
    <property type="match status" value="1"/>
</dbReference>
<dbReference type="InterPro" id="IPR050256">
    <property type="entry name" value="Glycosyltransferase_2"/>
</dbReference>
<name>A0A3R5Y300_9FIRM</name>
<dbReference type="InterPro" id="IPR001173">
    <property type="entry name" value="Glyco_trans_2-like"/>
</dbReference>
<keyword evidence="2" id="KW-0808">Transferase</keyword>
<dbReference type="Pfam" id="PF00535">
    <property type="entry name" value="Glycos_transf_2"/>
    <property type="match status" value="1"/>
</dbReference>
<dbReference type="InterPro" id="IPR029044">
    <property type="entry name" value="Nucleotide-diphossugar_trans"/>
</dbReference>
<dbReference type="RefSeq" id="WP_118110556.1">
    <property type="nucleotide sequence ID" value="NZ_QRTF01000021.1"/>
</dbReference>
<dbReference type="AlphaFoldDB" id="A0A3R5Y300"/>
<dbReference type="SUPFAM" id="SSF53448">
    <property type="entry name" value="Nucleotide-diphospho-sugar transferases"/>
    <property type="match status" value="1"/>
</dbReference>
<proteinExistence type="predicted"/>
<comment type="caution">
    <text evidence="2">The sequence shown here is derived from an EMBL/GenBank/DDBJ whole genome shotgun (WGS) entry which is preliminary data.</text>
</comment>
<dbReference type="PANTHER" id="PTHR48090:SF7">
    <property type="entry name" value="RFBJ PROTEIN"/>
    <property type="match status" value="1"/>
</dbReference>
<dbReference type="Gene3D" id="3.90.550.10">
    <property type="entry name" value="Spore Coat Polysaccharide Biosynthesis Protein SpsA, Chain A"/>
    <property type="match status" value="1"/>
</dbReference>
<feature type="domain" description="Glycosyltransferase 2-like" evidence="1">
    <location>
        <begin position="6"/>
        <end position="157"/>
    </location>
</feature>
<protein>
    <submittedName>
        <fullName evidence="2">Glycosyltransferase family 2 protein</fullName>
    </submittedName>
</protein>
<reference evidence="2 3" key="1">
    <citation type="submission" date="2018-08" db="EMBL/GenBank/DDBJ databases">
        <title>A genome reference for cultivated species of the human gut microbiota.</title>
        <authorList>
            <person name="Zou Y."/>
            <person name="Xue W."/>
            <person name="Luo G."/>
        </authorList>
    </citation>
    <scope>NUCLEOTIDE SEQUENCE [LARGE SCALE GENOMIC DNA]</scope>
    <source>
        <strain evidence="2 3">AF28-15</strain>
    </source>
</reference>
<organism evidence="2 3">
    <name type="scientific">Roseburia inulinivorans</name>
    <dbReference type="NCBI Taxonomy" id="360807"/>
    <lineage>
        <taxon>Bacteria</taxon>
        <taxon>Bacillati</taxon>
        <taxon>Bacillota</taxon>
        <taxon>Clostridia</taxon>
        <taxon>Lachnospirales</taxon>
        <taxon>Lachnospiraceae</taxon>
        <taxon>Roseburia</taxon>
    </lineage>
</organism>
<evidence type="ECO:0000313" key="3">
    <source>
        <dbReference type="Proteomes" id="UP000283738"/>
    </source>
</evidence>
<dbReference type="Proteomes" id="UP000283738">
    <property type="component" value="Unassembled WGS sequence"/>
</dbReference>
<gene>
    <name evidence="2" type="ORF">DWY96_10255</name>
</gene>
<accession>A0A3R5Y300</accession>
<dbReference type="EMBL" id="QRTF01000021">
    <property type="protein sequence ID" value="RGQ48167.1"/>
    <property type="molecule type" value="Genomic_DNA"/>
</dbReference>
<dbReference type="CDD" id="cd04179">
    <property type="entry name" value="DPM_DPG-synthase_like"/>
    <property type="match status" value="1"/>
</dbReference>